<dbReference type="EMBL" id="CABVLU010000001">
    <property type="protein sequence ID" value="VVT43924.1"/>
    <property type="molecule type" value="Genomic_DNA"/>
</dbReference>
<evidence type="ECO:0000313" key="3">
    <source>
        <dbReference type="Proteomes" id="UP000398389"/>
    </source>
</evidence>
<feature type="compositionally biased region" description="Basic and acidic residues" evidence="1">
    <location>
        <begin position="157"/>
        <end position="168"/>
    </location>
</feature>
<dbReference type="AlphaFoldDB" id="A0A5E8AYZ5"/>
<evidence type="ECO:0008006" key="4">
    <source>
        <dbReference type="Google" id="ProtNLM"/>
    </source>
</evidence>
<proteinExistence type="predicted"/>
<dbReference type="OrthoDB" id="4096848at2759"/>
<keyword evidence="3" id="KW-1185">Reference proteome</keyword>
<dbReference type="RefSeq" id="XP_031850829.1">
    <property type="nucleotide sequence ID" value="XM_031994938.1"/>
</dbReference>
<organism evidence="2 3">
    <name type="scientific">Magnusiomyces paraingens</name>
    <dbReference type="NCBI Taxonomy" id="2606893"/>
    <lineage>
        <taxon>Eukaryota</taxon>
        <taxon>Fungi</taxon>
        <taxon>Dikarya</taxon>
        <taxon>Ascomycota</taxon>
        <taxon>Saccharomycotina</taxon>
        <taxon>Dipodascomycetes</taxon>
        <taxon>Dipodascales</taxon>
        <taxon>Dipodascaceae</taxon>
        <taxon>Magnusiomyces</taxon>
    </lineage>
</organism>
<gene>
    <name evidence="2" type="ORF">SAPINGB_P000214</name>
</gene>
<feature type="region of interest" description="Disordered" evidence="1">
    <location>
        <begin position="157"/>
        <end position="178"/>
    </location>
</feature>
<dbReference type="PANTHER" id="PTHR33481:SF1">
    <property type="entry name" value="ENDONUCLEASE_EXONUCLEASE_PHOSPHATASE DOMAIN-CONTAINING PROTEIN-RELATED"/>
    <property type="match status" value="1"/>
</dbReference>
<evidence type="ECO:0000256" key="1">
    <source>
        <dbReference type="SAM" id="MobiDB-lite"/>
    </source>
</evidence>
<dbReference type="PANTHER" id="PTHR33481">
    <property type="entry name" value="REVERSE TRANSCRIPTASE"/>
    <property type="match status" value="1"/>
</dbReference>
<reference evidence="2 3" key="1">
    <citation type="submission" date="2019-09" db="EMBL/GenBank/DDBJ databases">
        <authorList>
            <person name="Brejova B."/>
        </authorList>
    </citation>
    <scope>NUCLEOTIDE SEQUENCE [LARGE SCALE GENOMIC DNA]</scope>
</reference>
<accession>A0A5E8AYZ5</accession>
<name>A0A5E8AYZ5_9ASCO</name>
<sequence length="196" mass="22300">MKPKDEKVQLILPNGEPHEPQKKIKLLGITLSDLLDFKSHILNKINKARKAVGAIWHLGGVQKGMRGSAVRSLYIACVRPIVEYGLEIWHHKIVKEEIHKLKVMLNMALRRIVSVYRTTIIAVLEKEAGMMPYIFDRDGEGSTTINSDTNFNREMNNRIDHNRDDGDNRNINARANVDGNASGHNIVRMDKEVTKK</sequence>
<evidence type="ECO:0000313" key="2">
    <source>
        <dbReference type="EMBL" id="VVT43924.1"/>
    </source>
</evidence>
<dbReference type="GeneID" id="43579038"/>
<protein>
    <recommendedName>
        <fullName evidence="4">Reverse transcriptase domain-containing protein</fullName>
    </recommendedName>
</protein>
<dbReference type="Proteomes" id="UP000398389">
    <property type="component" value="Unassembled WGS sequence"/>
</dbReference>